<reference evidence="4" key="1">
    <citation type="journal article" date="2019" name="Int. J. Syst. Evol. Microbiol.">
        <title>The Global Catalogue of Microorganisms (GCM) 10K type strain sequencing project: providing services to taxonomists for standard genome sequencing and annotation.</title>
        <authorList>
            <consortium name="The Broad Institute Genomics Platform"/>
            <consortium name="The Broad Institute Genome Sequencing Center for Infectious Disease"/>
            <person name="Wu L."/>
            <person name="Ma J."/>
        </authorList>
    </citation>
    <scope>NUCLEOTIDE SEQUENCE [LARGE SCALE GENOMIC DNA]</scope>
    <source>
        <strain evidence="4">JCM 4594</strain>
    </source>
</reference>
<sequence length="240" mass="24436">MSDGRHDSGAVTLVTGGASGIGAATVRRLLAAGHRVAVTGRDQARLDAFAGQLGAGERVLAIAADTTDLASVGAAVEATLQTFGRLDHVVANAGFSTHDNLADGDPDHWREMLMVNVLGPAVLVKAALPALTENGGRIVMVGSTAGIKNTPGNMYSVTKGALTSLAENTRVLVTGSGVGVTLVAPGRVDSPFWESHPTGVVPDGPAMTPDQVAEAIVWTLAQPSGVEVNQVVVRPTGQVH</sequence>
<comment type="caution">
    <text evidence="3">The sequence shown here is derived from an EMBL/GenBank/DDBJ whole genome shotgun (WGS) entry which is preliminary data.</text>
</comment>
<dbReference type="EMBL" id="BMUU01000007">
    <property type="protein sequence ID" value="GGY45947.1"/>
    <property type="molecule type" value="Genomic_DNA"/>
</dbReference>
<keyword evidence="2" id="KW-0560">Oxidoreductase</keyword>
<dbReference type="InterPro" id="IPR002347">
    <property type="entry name" value="SDR_fam"/>
</dbReference>
<accession>A0ABQ3AFS9</accession>
<dbReference type="Gene3D" id="3.40.50.720">
    <property type="entry name" value="NAD(P)-binding Rossmann-like Domain"/>
    <property type="match status" value="1"/>
</dbReference>
<dbReference type="PANTHER" id="PTHR43669:SF3">
    <property type="entry name" value="ALCOHOL DEHYDROGENASE, PUTATIVE (AFU_ORTHOLOGUE AFUA_3G03445)-RELATED"/>
    <property type="match status" value="1"/>
</dbReference>
<dbReference type="PRINTS" id="PR00081">
    <property type="entry name" value="GDHRDH"/>
</dbReference>
<keyword evidence="4" id="KW-1185">Reference proteome</keyword>
<protein>
    <submittedName>
        <fullName evidence="3">Oxidoreductase</fullName>
    </submittedName>
</protein>
<proteinExistence type="inferred from homology"/>
<dbReference type="Proteomes" id="UP000600946">
    <property type="component" value="Unassembled WGS sequence"/>
</dbReference>
<evidence type="ECO:0000256" key="1">
    <source>
        <dbReference type="ARBA" id="ARBA00006484"/>
    </source>
</evidence>
<dbReference type="PANTHER" id="PTHR43669">
    <property type="entry name" value="5-KETO-D-GLUCONATE 5-REDUCTASE"/>
    <property type="match status" value="1"/>
</dbReference>
<evidence type="ECO:0000256" key="2">
    <source>
        <dbReference type="ARBA" id="ARBA00023002"/>
    </source>
</evidence>
<dbReference type="GeneID" id="96292431"/>
<gene>
    <name evidence="3" type="ORF">GCM10010326_45120</name>
</gene>
<dbReference type="Pfam" id="PF00106">
    <property type="entry name" value="adh_short"/>
    <property type="match status" value="1"/>
</dbReference>
<dbReference type="RefSeq" id="WP_161253209.1">
    <property type="nucleotide sequence ID" value="NZ_BMUU01000007.1"/>
</dbReference>
<dbReference type="InterPro" id="IPR036291">
    <property type="entry name" value="NAD(P)-bd_dom_sf"/>
</dbReference>
<comment type="similarity">
    <text evidence="1">Belongs to the short-chain dehydrogenases/reductases (SDR) family.</text>
</comment>
<evidence type="ECO:0000313" key="4">
    <source>
        <dbReference type="Proteomes" id="UP000600946"/>
    </source>
</evidence>
<name>A0ABQ3AFS9_9ACTN</name>
<dbReference type="CDD" id="cd05233">
    <property type="entry name" value="SDR_c"/>
    <property type="match status" value="1"/>
</dbReference>
<dbReference type="SUPFAM" id="SSF51735">
    <property type="entry name" value="NAD(P)-binding Rossmann-fold domains"/>
    <property type="match status" value="1"/>
</dbReference>
<organism evidence="3 4">
    <name type="scientific">Streptomyces xanthochromogenes</name>
    <dbReference type="NCBI Taxonomy" id="67384"/>
    <lineage>
        <taxon>Bacteria</taxon>
        <taxon>Bacillati</taxon>
        <taxon>Actinomycetota</taxon>
        <taxon>Actinomycetes</taxon>
        <taxon>Kitasatosporales</taxon>
        <taxon>Streptomycetaceae</taxon>
        <taxon>Streptomyces</taxon>
    </lineage>
</organism>
<evidence type="ECO:0000313" key="3">
    <source>
        <dbReference type="EMBL" id="GGY45947.1"/>
    </source>
</evidence>